<reference evidence="2 3" key="1">
    <citation type="submission" date="2016-06" db="EMBL/GenBank/DDBJ databases">
        <authorList>
            <person name="Kjaerup R.B."/>
            <person name="Dalgaard T.S."/>
            <person name="Juul-Madsen H.R."/>
        </authorList>
    </citation>
    <scope>NUCLEOTIDE SEQUENCE [LARGE SCALE GENOMIC DNA]</scope>
    <source>
        <strain evidence="2 3">1081914.2</strain>
    </source>
</reference>
<keyword evidence="1" id="KW-0472">Membrane</keyword>
<evidence type="ECO:0000256" key="1">
    <source>
        <dbReference type="SAM" id="Phobius"/>
    </source>
</evidence>
<evidence type="ECO:0008006" key="4">
    <source>
        <dbReference type="Google" id="ProtNLM"/>
    </source>
</evidence>
<feature type="transmembrane region" description="Helical" evidence="1">
    <location>
        <begin position="52"/>
        <end position="85"/>
    </location>
</feature>
<comment type="caution">
    <text evidence="2">The sequence shown here is derived from an EMBL/GenBank/DDBJ whole genome shotgun (WGS) entry which is preliminary data.</text>
</comment>
<keyword evidence="1" id="KW-1133">Transmembrane helix</keyword>
<evidence type="ECO:0000313" key="3">
    <source>
        <dbReference type="Proteomes" id="UP000093795"/>
    </source>
</evidence>
<dbReference type="Proteomes" id="UP000093795">
    <property type="component" value="Unassembled WGS sequence"/>
</dbReference>
<dbReference type="EMBL" id="LZKQ01000189">
    <property type="protein sequence ID" value="OBI81668.1"/>
    <property type="molecule type" value="Genomic_DNA"/>
</dbReference>
<accession>A0A1A3C4W7</accession>
<dbReference type="STRING" id="1790.A5645_22225"/>
<dbReference type="OrthoDB" id="4753611at2"/>
<keyword evidence="1" id="KW-0812">Transmembrane</keyword>
<organism evidence="2 3">
    <name type="scientific">Mycobacterium asiaticum</name>
    <dbReference type="NCBI Taxonomy" id="1790"/>
    <lineage>
        <taxon>Bacteria</taxon>
        <taxon>Bacillati</taxon>
        <taxon>Actinomycetota</taxon>
        <taxon>Actinomycetes</taxon>
        <taxon>Mycobacteriales</taxon>
        <taxon>Mycobacteriaceae</taxon>
        <taxon>Mycobacterium</taxon>
    </lineage>
</organism>
<proteinExistence type="predicted"/>
<dbReference type="AlphaFoldDB" id="A0A1A3C4W7"/>
<feature type="transmembrane region" description="Helical" evidence="1">
    <location>
        <begin position="122"/>
        <end position="143"/>
    </location>
</feature>
<gene>
    <name evidence="2" type="ORF">A9X01_23665</name>
</gene>
<sequence length="144" mass="14277">MFAKASNSILAAMLGLLMVGTAAIGSHGAVLAVAGAAVLAVGAATTFRPGATIAVLLSVVVILLSEPSQATAALSGLFAAAYLVARHAVSIVEAGTWPTIIGAVGFTAAGLVATSFPLQVPWLPLIAPLGVLAIYALTTRPFLN</sequence>
<name>A0A1A3C4W7_MYCAS</name>
<evidence type="ECO:0000313" key="2">
    <source>
        <dbReference type="EMBL" id="OBI81668.1"/>
    </source>
</evidence>
<protein>
    <recommendedName>
        <fullName evidence="4">Integral membrane protein</fullName>
    </recommendedName>
</protein>
<feature type="transmembrane region" description="Helical" evidence="1">
    <location>
        <begin position="97"/>
        <end position="116"/>
    </location>
</feature>